<proteinExistence type="predicted"/>
<dbReference type="Gene3D" id="1.20.1050.130">
    <property type="match status" value="1"/>
</dbReference>
<reference evidence="4 5" key="1">
    <citation type="submission" date="2019-03" db="EMBL/GenBank/DDBJ databases">
        <authorList>
            <person name="Gaulin E."/>
            <person name="Dumas B."/>
        </authorList>
    </citation>
    <scope>NUCLEOTIDE SEQUENCE [LARGE SCALE GENOMIC DNA]</scope>
    <source>
        <strain evidence="4">CBS 568.67</strain>
    </source>
</reference>
<dbReference type="Pfam" id="PF14497">
    <property type="entry name" value="GST_C_3"/>
    <property type="match status" value="1"/>
</dbReference>
<reference evidence="3" key="2">
    <citation type="submission" date="2019-06" db="EMBL/GenBank/DDBJ databases">
        <title>Genomics analysis of Aphanomyces spp. identifies a new class of oomycete effector associated with host adaptation.</title>
        <authorList>
            <person name="Gaulin E."/>
        </authorList>
    </citation>
    <scope>NUCLEOTIDE SEQUENCE</scope>
    <source>
        <strain evidence="3">CBS 578.67</strain>
    </source>
</reference>
<dbReference type="InterPro" id="IPR010987">
    <property type="entry name" value="Glutathione-S-Trfase_C-like"/>
</dbReference>
<dbReference type="InterPro" id="IPR036282">
    <property type="entry name" value="Glutathione-S-Trfase_C_sf"/>
</dbReference>
<feature type="domain" description="GST N-terminal" evidence="1">
    <location>
        <begin position="7"/>
        <end position="86"/>
    </location>
</feature>
<dbReference type="Pfam" id="PF02798">
    <property type="entry name" value="GST_N"/>
    <property type="match status" value="1"/>
</dbReference>
<evidence type="ECO:0000259" key="1">
    <source>
        <dbReference type="PROSITE" id="PS50404"/>
    </source>
</evidence>
<dbReference type="OrthoDB" id="420389at2759"/>
<dbReference type="PROSITE" id="PS50405">
    <property type="entry name" value="GST_CTER"/>
    <property type="match status" value="1"/>
</dbReference>
<name>A0A485KV20_9STRA</name>
<protein>
    <submittedName>
        <fullName evidence="4">Aste57867_12009 protein</fullName>
    </submittedName>
</protein>
<dbReference type="InterPro" id="IPR004046">
    <property type="entry name" value="GST_C"/>
</dbReference>
<dbReference type="GO" id="GO:0004364">
    <property type="term" value="F:glutathione transferase activity"/>
    <property type="evidence" value="ECO:0007669"/>
    <property type="project" value="TreeGrafter"/>
</dbReference>
<evidence type="ECO:0000313" key="5">
    <source>
        <dbReference type="Proteomes" id="UP000332933"/>
    </source>
</evidence>
<dbReference type="GO" id="GO:0006749">
    <property type="term" value="P:glutathione metabolic process"/>
    <property type="evidence" value="ECO:0007669"/>
    <property type="project" value="TreeGrafter"/>
</dbReference>
<dbReference type="SUPFAM" id="SSF52833">
    <property type="entry name" value="Thioredoxin-like"/>
    <property type="match status" value="1"/>
</dbReference>
<dbReference type="InterPro" id="IPR050213">
    <property type="entry name" value="GST_superfamily"/>
</dbReference>
<dbReference type="EMBL" id="VJMH01005332">
    <property type="protein sequence ID" value="KAF0697296.1"/>
    <property type="molecule type" value="Genomic_DNA"/>
</dbReference>
<dbReference type="Proteomes" id="UP000332933">
    <property type="component" value="Unassembled WGS sequence"/>
</dbReference>
<dbReference type="InterPro" id="IPR040079">
    <property type="entry name" value="Glutathione_S-Trfase"/>
</dbReference>
<dbReference type="AlphaFoldDB" id="A0A485KV20"/>
<gene>
    <name evidence="4" type="primary">Aste57867_12009</name>
    <name evidence="3" type="ORF">As57867_011964</name>
    <name evidence="4" type="ORF">ASTE57867_12009</name>
</gene>
<accession>A0A485KV20</accession>
<dbReference type="SUPFAM" id="SSF47616">
    <property type="entry name" value="GST C-terminal domain-like"/>
    <property type="match status" value="1"/>
</dbReference>
<evidence type="ECO:0000313" key="4">
    <source>
        <dbReference type="EMBL" id="VFT88864.1"/>
    </source>
</evidence>
<dbReference type="InterPro" id="IPR036249">
    <property type="entry name" value="Thioredoxin-like_sf"/>
</dbReference>
<dbReference type="CDD" id="cd03039">
    <property type="entry name" value="GST_N_Sigma_like"/>
    <property type="match status" value="1"/>
</dbReference>
<dbReference type="PANTHER" id="PTHR11571:SF252">
    <property type="entry name" value="GLUTATHIONE S-TRANSFERASE"/>
    <property type="match status" value="1"/>
</dbReference>
<keyword evidence="5" id="KW-1185">Reference proteome</keyword>
<evidence type="ECO:0000313" key="3">
    <source>
        <dbReference type="EMBL" id="KAF0697296.1"/>
    </source>
</evidence>
<organism evidence="4 5">
    <name type="scientific">Aphanomyces stellatus</name>
    <dbReference type="NCBI Taxonomy" id="120398"/>
    <lineage>
        <taxon>Eukaryota</taxon>
        <taxon>Sar</taxon>
        <taxon>Stramenopiles</taxon>
        <taxon>Oomycota</taxon>
        <taxon>Saprolegniomycetes</taxon>
        <taxon>Saprolegniales</taxon>
        <taxon>Verrucalvaceae</taxon>
        <taxon>Aphanomyces</taxon>
    </lineage>
</organism>
<evidence type="ECO:0000259" key="2">
    <source>
        <dbReference type="PROSITE" id="PS50405"/>
    </source>
</evidence>
<dbReference type="PROSITE" id="PS50404">
    <property type="entry name" value="GST_NTER"/>
    <property type="match status" value="1"/>
</dbReference>
<dbReference type="InterPro" id="IPR004045">
    <property type="entry name" value="Glutathione_S-Trfase_N"/>
</dbReference>
<dbReference type="EMBL" id="CAADRA010005353">
    <property type="protein sequence ID" value="VFT88864.1"/>
    <property type="molecule type" value="Genomic_DNA"/>
</dbReference>
<sequence length="205" mass="22656">MPTHTPNDLALVYFDEPKRAEPIRYILAYGKIAFKDVRIPLQDYAATKSSLDLPFGQVPTLSVNGTTYAQSVAIARYVAKLAGLYPTDPLVALEADAIVDAALEVTLGVVFLKFSPDPVKALDNLNNVVFPRILNGLEKRVVGPYFAGENVTFADLFWLNFYIHKWLPNLDTLTASPDDFPKLKAIATTLQSCNELAEYFAKQTA</sequence>
<dbReference type="PANTHER" id="PTHR11571">
    <property type="entry name" value="GLUTATHIONE S-TRANSFERASE"/>
    <property type="match status" value="1"/>
</dbReference>
<dbReference type="SFLD" id="SFLDS00019">
    <property type="entry name" value="Glutathione_Transferase_(cytos"/>
    <property type="match status" value="1"/>
</dbReference>
<feature type="domain" description="GST C-terminal" evidence="2">
    <location>
        <begin position="88"/>
        <end position="205"/>
    </location>
</feature>